<name>A0A2S9H171_9BURK</name>
<evidence type="ECO:0000256" key="2">
    <source>
        <dbReference type="SAM" id="Phobius"/>
    </source>
</evidence>
<evidence type="ECO:0000313" key="3">
    <source>
        <dbReference type="EMBL" id="PRC93735.1"/>
    </source>
</evidence>
<keyword evidence="2" id="KW-0472">Membrane</keyword>
<keyword evidence="2" id="KW-0812">Transmembrane</keyword>
<dbReference type="AlphaFoldDB" id="A0A2S9H171"/>
<organism evidence="3 4">
    <name type="scientific">Solimicrobium silvestre</name>
    <dbReference type="NCBI Taxonomy" id="2099400"/>
    <lineage>
        <taxon>Bacteria</taxon>
        <taxon>Pseudomonadati</taxon>
        <taxon>Pseudomonadota</taxon>
        <taxon>Betaproteobacteria</taxon>
        <taxon>Burkholderiales</taxon>
        <taxon>Oxalobacteraceae</taxon>
        <taxon>Solimicrobium</taxon>
    </lineage>
</organism>
<dbReference type="RefSeq" id="WP_105531390.1">
    <property type="nucleotide sequence ID" value="NZ_PUGF01000006.1"/>
</dbReference>
<keyword evidence="4" id="KW-1185">Reference proteome</keyword>
<proteinExistence type="predicted"/>
<dbReference type="Proteomes" id="UP000237839">
    <property type="component" value="Unassembled WGS sequence"/>
</dbReference>
<gene>
    <name evidence="3" type="ORF">S2091_1736</name>
</gene>
<evidence type="ECO:0000256" key="1">
    <source>
        <dbReference type="SAM" id="MobiDB-lite"/>
    </source>
</evidence>
<keyword evidence="2" id="KW-1133">Transmembrane helix</keyword>
<reference evidence="3 4" key="1">
    <citation type="submission" date="2018-02" db="EMBL/GenBank/DDBJ databases">
        <title>Solimicrobium silvestre gen. nov., sp. nov., isolated from alpine forest soil.</title>
        <authorList>
            <person name="Margesin R."/>
            <person name="Albuquerque L."/>
            <person name="Zhang D.-C."/>
            <person name="Froufe H.J.C."/>
            <person name="Severino R."/>
            <person name="Roxo I."/>
            <person name="Egas C."/>
            <person name="Da Costa M.S."/>
        </authorList>
    </citation>
    <scope>NUCLEOTIDE SEQUENCE [LARGE SCALE GENOMIC DNA]</scope>
    <source>
        <strain evidence="3 4">S20-91</strain>
    </source>
</reference>
<sequence length="118" mass="12685">MVSPLFFSKKISALTMSRRDKLPLFSYSIMGMLIMAMLLSFTMVSRHATAQTPASPPASAPAGAGAGAKFADHKTKELARIAHHLEVLQTLQSCVQAANDHAAMKTCNETAKASEHQK</sequence>
<feature type="region of interest" description="Disordered" evidence="1">
    <location>
        <begin position="50"/>
        <end position="71"/>
    </location>
</feature>
<evidence type="ECO:0000313" key="4">
    <source>
        <dbReference type="Proteomes" id="UP000237839"/>
    </source>
</evidence>
<accession>A0A2S9H171</accession>
<protein>
    <submittedName>
        <fullName evidence="3">Uncharacterized protein</fullName>
    </submittedName>
</protein>
<feature type="transmembrane region" description="Helical" evidence="2">
    <location>
        <begin position="24"/>
        <end position="44"/>
    </location>
</feature>
<dbReference type="EMBL" id="PUGF01000006">
    <property type="protein sequence ID" value="PRC93735.1"/>
    <property type="molecule type" value="Genomic_DNA"/>
</dbReference>
<comment type="caution">
    <text evidence="3">The sequence shown here is derived from an EMBL/GenBank/DDBJ whole genome shotgun (WGS) entry which is preliminary data.</text>
</comment>